<protein>
    <submittedName>
        <fullName evidence="2">Uncharacterized conserved protein, DUF885 familyt</fullName>
    </submittedName>
</protein>
<keyword evidence="1" id="KW-0812">Transmembrane</keyword>
<keyword evidence="1" id="KW-1133">Transmembrane helix</keyword>
<organism evidence="2 3">
    <name type="scientific">Spirosoma endophyticum</name>
    <dbReference type="NCBI Taxonomy" id="662367"/>
    <lineage>
        <taxon>Bacteria</taxon>
        <taxon>Pseudomonadati</taxon>
        <taxon>Bacteroidota</taxon>
        <taxon>Cytophagia</taxon>
        <taxon>Cytophagales</taxon>
        <taxon>Cytophagaceae</taxon>
        <taxon>Spirosoma</taxon>
    </lineage>
</organism>
<dbReference type="RefSeq" id="WP_093822652.1">
    <property type="nucleotide sequence ID" value="NZ_FOLQ01000001.1"/>
</dbReference>
<name>A0A1I1FSS4_9BACT</name>
<dbReference type="PANTHER" id="PTHR33361">
    <property type="entry name" value="GLR0591 PROTEIN"/>
    <property type="match status" value="1"/>
</dbReference>
<dbReference type="EMBL" id="FOLQ01000001">
    <property type="protein sequence ID" value="SFC00123.1"/>
    <property type="molecule type" value="Genomic_DNA"/>
</dbReference>
<dbReference type="STRING" id="662367.SAMN05216167_101259"/>
<dbReference type="Proteomes" id="UP000198598">
    <property type="component" value="Unassembled WGS sequence"/>
</dbReference>
<sequence length="608" mass="69501">MTITKRSWKFWVSRTLLLILLIGSVWLTNLIWFTPFSIRQFYDREFIKLALSSPETVTYLGIPILYDLTKDEWDDVSDAHQWSDFQRLKKSYATLQDYDFGSQSDANKLNTKILAWYLKSGLDREAFFYHDYPLNQMSGVQSAMPTLLVSNHKLKSKGDITAYIARLSGFETKFNQVLEGLKIREQKGIRPPKFVIKRVLDEMKGFISGGVTKNTLYTNFTEKIAKIDGLSTEEKASYSKQVADKIQTSVFGAYQKLIAFNEGLYAKATTDDGVWKLPNGDAYYRYQLRTNTTTDLRPEEVHQIGLREVNRIKKEMWAILTSEGYTDTTKSIGPIMQGLSKEERFLFPETPEGKNRVLAEYARIINVASNELDAAFDIRPKATISVERTPAFKEAGEARGRYNLPAMDGSKGGVFVANLRKVSEHPKYGMKTLAYHEGIPGHHFQLGIQTELKGLPIFRTIIPFTAYTEGWALYSEQLAYELGFYKNDPFGNLGRLQAEMFRAVRLVVDTGIHYKRWTREQAIDYMIANTGISDGEVTTEVERYIVWPGQACAYKIGMMKILALREKAKQELGPKFDLKQFHRVVLANGAVPMSILEENINTYIQQKK</sequence>
<keyword evidence="3" id="KW-1185">Reference proteome</keyword>
<dbReference type="OrthoDB" id="9760040at2"/>
<evidence type="ECO:0000313" key="3">
    <source>
        <dbReference type="Proteomes" id="UP000198598"/>
    </source>
</evidence>
<dbReference type="Pfam" id="PF05960">
    <property type="entry name" value="DUF885"/>
    <property type="match status" value="1"/>
</dbReference>
<evidence type="ECO:0000256" key="1">
    <source>
        <dbReference type="SAM" id="Phobius"/>
    </source>
</evidence>
<reference evidence="2 3" key="1">
    <citation type="submission" date="2016-10" db="EMBL/GenBank/DDBJ databases">
        <authorList>
            <person name="de Groot N.N."/>
        </authorList>
    </citation>
    <scope>NUCLEOTIDE SEQUENCE [LARGE SCALE GENOMIC DNA]</scope>
    <source>
        <strain evidence="2 3">DSM 26130</strain>
    </source>
</reference>
<dbReference type="InterPro" id="IPR010281">
    <property type="entry name" value="DUF885"/>
</dbReference>
<gene>
    <name evidence="2" type="ORF">SAMN05216167_101259</name>
</gene>
<dbReference type="AlphaFoldDB" id="A0A1I1FSS4"/>
<feature type="transmembrane region" description="Helical" evidence="1">
    <location>
        <begin position="12"/>
        <end position="33"/>
    </location>
</feature>
<evidence type="ECO:0000313" key="2">
    <source>
        <dbReference type="EMBL" id="SFC00123.1"/>
    </source>
</evidence>
<keyword evidence="1" id="KW-0472">Membrane</keyword>
<proteinExistence type="predicted"/>
<dbReference type="PANTHER" id="PTHR33361:SF2">
    <property type="entry name" value="DUF885 DOMAIN-CONTAINING PROTEIN"/>
    <property type="match status" value="1"/>
</dbReference>
<accession>A0A1I1FSS4</accession>